<dbReference type="SUPFAM" id="SSF88713">
    <property type="entry name" value="Glycoside hydrolase/deacetylase"/>
    <property type="match status" value="1"/>
</dbReference>
<dbReference type="InterPro" id="IPR050248">
    <property type="entry name" value="Polysacc_deacetylase_ArnD"/>
</dbReference>
<dbReference type="PANTHER" id="PTHR10587">
    <property type="entry name" value="GLYCOSYL TRANSFERASE-RELATED"/>
    <property type="match status" value="1"/>
</dbReference>
<keyword evidence="1" id="KW-1133">Transmembrane helix</keyword>
<evidence type="ECO:0000256" key="1">
    <source>
        <dbReference type="SAM" id="Phobius"/>
    </source>
</evidence>
<dbReference type="GO" id="GO:0016810">
    <property type="term" value="F:hydrolase activity, acting on carbon-nitrogen (but not peptide) bonds"/>
    <property type="evidence" value="ECO:0007669"/>
    <property type="project" value="InterPro"/>
</dbReference>
<dbReference type="GO" id="GO:0016020">
    <property type="term" value="C:membrane"/>
    <property type="evidence" value="ECO:0007669"/>
    <property type="project" value="TreeGrafter"/>
</dbReference>
<feature type="domain" description="NodB homology" evidence="2">
    <location>
        <begin position="58"/>
        <end position="237"/>
    </location>
</feature>
<dbReference type="InterPro" id="IPR011330">
    <property type="entry name" value="Glyco_hydro/deAcase_b/a-brl"/>
</dbReference>
<dbReference type="OrthoDB" id="9806342at2"/>
<dbReference type="PANTHER" id="PTHR10587:SF128">
    <property type="entry name" value="POLYSACCHARIDE DEACETYLASE PDAB-RELATED"/>
    <property type="match status" value="1"/>
</dbReference>
<name>A0A6N9Q682_9BACL</name>
<protein>
    <submittedName>
        <fullName evidence="3">Polysaccharide deacetylase family sporulation protein PdaB</fullName>
    </submittedName>
</protein>
<keyword evidence="1" id="KW-0812">Transmembrane</keyword>
<dbReference type="InterPro" id="IPR014132">
    <property type="entry name" value="PdaB-like"/>
</dbReference>
<dbReference type="RefSeq" id="WP_160647199.1">
    <property type="nucleotide sequence ID" value="NZ_SIJB01000031.1"/>
</dbReference>
<gene>
    <name evidence="3" type="primary">pdaB</name>
    <name evidence="3" type="ORF">ERL59_15680</name>
</gene>
<evidence type="ECO:0000313" key="3">
    <source>
        <dbReference type="EMBL" id="NBI30389.1"/>
    </source>
</evidence>
<comment type="caution">
    <text evidence="3">The sequence shown here is derived from an EMBL/GenBank/DDBJ whole genome shotgun (WGS) entry which is preliminary data.</text>
</comment>
<reference evidence="3 4" key="1">
    <citation type="submission" date="2019-01" db="EMBL/GenBank/DDBJ databases">
        <title>Chengkuizengella sp. nov., isolated from deep-sea sediment of East Pacific Ocean.</title>
        <authorList>
            <person name="Yang J."/>
            <person name="Lai Q."/>
            <person name="Shao Z."/>
        </authorList>
    </citation>
    <scope>NUCLEOTIDE SEQUENCE [LARGE SCALE GENOMIC DNA]</scope>
    <source>
        <strain evidence="3 4">YPA3-1-1</strain>
    </source>
</reference>
<dbReference type="PROSITE" id="PS51677">
    <property type="entry name" value="NODB"/>
    <property type="match status" value="1"/>
</dbReference>
<accession>A0A6N9Q682</accession>
<evidence type="ECO:0000259" key="2">
    <source>
        <dbReference type="PROSITE" id="PS51677"/>
    </source>
</evidence>
<sequence length="257" mass="29182">MNFFLVLNGKKLKQYFIILIAAIFAAGIIYSESENIAVFSNISNEEPAAIYSIDTERKVIALTFDISWGENRPDPIIDILKEKDVKATFFLSSPWTRDHPEIVKDIVDSGFEIGSHGHKHQNYSTFSDEEIRKQIQTAHRILSEDTGTVPSLIRMPNGDFDKRVLNIANDLNYKVIQWDTDSRDWMNPGVDHIINRVVSNAHPGDIILLHASDSCKQTHLALPTIIDQLRDKGYKFVTVSELINQSSLDKKEVKDQS</sequence>
<evidence type="ECO:0000313" key="4">
    <source>
        <dbReference type="Proteomes" id="UP000448943"/>
    </source>
</evidence>
<keyword evidence="4" id="KW-1185">Reference proteome</keyword>
<dbReference type="GO" id="GO:0005975">
    <property type="term" value="P:carbohydrate metabolic process"/>
    <property type="evidence" value="ECO:0007669"/>
    <property type="project" value="InterPro"/>
</dbReference>
<proteinExistence type="predicted"/>
<dbReference type="Gene3D" id="3.20.20.370">
    <property type="entry name" value="Glycoside hydrolase/deacetylase"/>
    <property type="match status" value="1"/>
</dbReference>
<dbReference type="NCBIfam" id="TIGR02764">
    <property type="entry name" value="spore_ybaN_pdaB"/>
    <property type="match status" value="1"/>
</dbReference>
<organism evidence="3 4">
    <name type="scientific">Chengkuizengella marina</name>
    <dbReference type="NCBI Taxonomy" id="2507566"/>
    <lineage>
        <taxon>Bacteria</taxon>
        <taxon>Bacillati</taxon>
        <taxon>Bacillota</taxon>
        <taxon>Bacilli</taxon>
        <taxon>Bacillales</taxon>
        <taxon>Paenibacillaceae</taxon>
        <taxon>Chengkuizengella</taxon>
    </lineage>
</organism>
<dbReference type="AlphaFoldDB" id="A0A6N9Q682"/>
<keyword evidence="1" id="KW-0472">Membrane</keyword>
<feature type="transmembrane region" description="Helical" evidence="1">
    <location>
        <begin position="12"/>
        <end position="30"/>
    </location>
</feature>
<dbReference type="Pfam" id="PF01522">
    <property type="entry name" value="Polysacc_deac_1"/>
    <property type="match status" value="1"/>
</dbReference>
<dbReference type="EMBL" id="SIJB01000031">
    <property type="protein sequence ID" value="NBI30389.1"/>
    <property type="molecule type" value="Genomic_DNA"/>
</dbReference>
<dbReference type="Proteomes" id="UP000448943">
    <property type="component" value="Unassembled WGS sequence"/>
</dbReference>
<dbReference type="InterPro" id="IPR002509">
    <property type="entry name" value="NODB_dom"/>
</dbReference>